<name>A0A6M3KSU1_9ZZZZ</name>
<evidence type="ECO:0000313" key="1">
    <source>
        <dbReference type="EMBL" id="QJA65976.1"/>
    </source>
</evidence>
<dbReference type="EMBL" id="MT141547">
    <property type="protein sequence ID" value="QJA65976.1"/>
    <property type="molecule type" value="Genomic_DNA"/>
</dbReference>
<proteinExistence type="predicted"/>
<evidence type="ECO:0000313" key="2">
    <source>
        <dbReference type="EMBL" id="QJA84601.1"/>
    </source>
</evidence>
<dbReference type="EMBL" id="MT142532">
    <property type="protein sequence ID" value="QJA84601.1"/>
    <property type="molecule type" value="Genomic_DNA"/>
</dbReference>
<dbReference type="AlphaFoldDB" id="A0A6M3KSU1"/>
<organism evidence="2">
    <name type="scientific">viral metagenome</name>
    <dbReference type="NCBI Taxonomy" id="1070528"/>
    <lineage>
        <taxon>unclassified sequences</taxon>
        <taxon>metagenomes</taxon>
        <taxon>organismal metagenomes</taxon>
    </lineage>
</organism>
<sequence>MVTRTPTSSELLRLRAEHRKLFLAWAAMPDADPEKGILRDMTRHCWAQIQIESERLEARRSERGGR</sequence>
<protein>
    <submittedName>
        <fullName evidence="2">Uncharacterized protein</fullName>
    </submittedName>
</protein>
<gene>
    <name evidence="2" type="ORF">MM415A00178_0011</name>
    <name evidence="1" type="ORF">MM415B00368_0011</name>
</gene>
<accession>A0A6M3KSU1</accession>
<reference evidence="2" key="1">
    <citation type="submission" date="2020-03" db="EMBL/GenBank/DDBJ databases">
        <title>The deep terrestrial virosphere.</title>
        <authorList>
            <person name="Holmfeldt K."/>
            <person name="Nilsson E."/>
            <person name="Simone D."/>
            <person name="Lopez-Fernandez M."/>
            <person name="Wu X."/>
            <person name="de Brujin I."/>
            <person name="Lundin D."/>
            <person name="Andersson A."/>
            <person name="Bertilsson S."/>
            <person name="Dopson M."/>
        </authorList>
    </citation>
    <scope>NUCLEOTIDE SEQUENCE</scope>
    <source>
        <strain evidence="2">MM415A00178</strain>
        <strain evidence="1">MM415B00368</strain>
    </source>
</reference>